<dbReference type="EMBL" id="OB797695">
    <property type="protein sequence ID" value="CAD7434506.1"/>
    <property type="molecule type" value="Genomic_DNA"/>
</dbReference>
<evidence type="ECO:0000313" key="2">
    <source>
        <dbReference type="EMBL" id="CAD7434506.1"/>
    </source>
</evidence>
<feature type="region of interest" description="Disordered" evidence="1">
    <location>
        <begin position="118"/>
        <end position="151"/>
    </location>
</feature>
<feature type="compositionally biased region" description="Basic and acidic residues" evidence="1">
    <location>
        <begin position="129"/>
        <end position="142"/>
    </location>
</feature>
<name>A0A7R9HTF8_9NEOP</name>
<accession>A0A7R9HTF8</accession>
<organism evidence="2">
    <name type="scientific">Timema monikensis</name>
    <dbReference type="NCBI Taxonomy" id="170555"/>
    <lineage>
        <taxon>Eukaryota</taxon>
        <taxon>Metazoa</taxon>
        <taxon>Ecdysozoa</taxon>
        <taxon>Arthropoda</taxon>
        <taxon>Hexapoda</taxon>
        <taxon>Insecta</taxon>
        <taxon>Pterygota</taxon>
        <taxon>Neoptera</taxon>
        <taxon>Polyneoptera</taxon>
        <taxon>Phasmatodea</taxon>
        <taxon>Timematodea</taxon>
        <taxon>Timematoidea</taxon>
        <taxon>Timematidae</taxon>
        <taxon>Timema</taxon>
    </lineage>
</organism>
<proteinExistence type="predicted"/>
<evidence type="ECO:0000256" key="1">
    <source>
        <dbReference type="SAM" id="MobiDB-lite"/>
    </source>
</evidence>
<dbReference type="AlphaFoldDB" id="A0A7R9HTF8"/>
<gene>
    <name evidence="2" type="ORF">TMSB3V08_LOCUS11157</name>
</gene>
<sequence length="151" mass="17119">MTDLLEPEVVLKEEKDSDYYQECCIPLVLPLSKKECYRRMELLVGRVNRALCGRTNWDQPGSTIRVLLQVVLPLMTESIVTADTLLSAGTVLPSSAGILLPGPSQGRINDKRRKRALQSETPHTLLHNDPIDESHNQDDNYKQHVGRHKHR</sequence>
<protein>
    <submittedName>
        <fullName evidence="2">Uncharacterized protein</fullName>
    </submittedName>
</protein>
<reference evidence="2" key="1">
    <citation type="submission" date="2020-11" db="EMBL/GenBank/DDBJ databases">
        <authorList>
            <person name="Tran Van P."/>
        </authorList>
    </citation>
    <scope>NUCLEOTIDE SEQUENCE</scope>
</reference>